<dbReference type="InterPro" id="IPR002867">
    <property type="entry name" value="IBR_dom"/>
</dbReference>
<protein>
    <recommendedName>
        <fullName evidence="2">RBR-type E3 ubiquitin transferase</fullName>
        <ecNumber evidence="2">2.3.2.31</ecNumber>
    </recommendedName>
</protein>
<dbReference type="InterPro" id="IPR012677">
    <property type="entry name" value="Nucleotide-bd_a/b_plait_sf"/>
</dbReference>
<dbReference type="Proteomes" id="UP001383192">
    <property type="component" value="Unassembled WGS sequence"/>
</dbReference>
<keyword evidence="5" id="KW-0677">Repeat</keyword>
<evidence type="ECO:0000256" key="6">
    <source>
        <dbReference type="ARBA" id="ARBA00022771"/>
    </source>
</evidence>
<evidence type="ECO:0000256" key="8">
    <source>
        <dbReference type="ARBA" id="ARBA00022833"/>
    </source>
</evidence>
<dbReference type="GO" id="GO:0061630">
    <property type="term" value="F:ubiquitin protein ligase activity"/>
    <property type="evidence" value="ECO:0007669"/>
    <property type="project" value="UniProtKB-EC"/>
</dbReference>
<dbReference type="CDD" id="cd00590">
    <property type="entry name" value="RRM_SF"/>
    <property type="match status" value="1"/>
</dbReference>
<evidence type="ECO:0000256" key="7">
    <source>
        <dbReference type="ARBA" id="ARBA00022786"/>
    </source>
</evidence>
<evidence type="ECO:0000313" key="16">
    <source>
        <dbReference type="EMBL" id="KAK7033649.1"/>
    </source>
</evidence>
<name>A0AAW0C7H8_9AGAR</name>
<evidence type="ECO:0000259" key="15">
    <source>
        <dbReference type="PROSITE" id="PS51873"/>
    </source>
</evidence>
<dbReference type="SMART" id="SM00184">
    <property type="entry name" value="RING"/>
    <property type="match status" value="1"/>
</dbReference>
<dbReference type="EC" id="2.3.2.31" evidence="2"/>
<feature type="region of interest" description="Disordered" evidence="11">
    <location>
        <begin position="248"/>
        <end position="278"/>
    </location>
</feature>
<dbReference type="PROSITE" id="PS00518">
    <property type="entry name" value="ZF_RING_1"/>
    <property type="match status" value="1"/>
</dbReference>
<evidence type="ECO:0000256" key="3">
    <source>
        <dbReference type="ARBA" id="ARBA00022679"/>
    </source>
</evidence>
<feature type="domain" description="RING-type" evidence="15">
    <location>
        <begin position="789"/>
        <end position="996"/>
    </location>
</feature>
<feature type="domain" description="RRM" evidence="13">
    <location>
        <begin position="314"/>
        <end position="390"/>
    </location>
</feature>
<feature type="zinc finger region" description="C3H1-type" evidence="10">
    <location>
        <begin position="218"/>
        <end position="245"/>
    </location>
</feature>
<keyword evidence="3" id="KW-0808">Transferase</keyword>
<dbReference type="CDD" id="cd22585">
    <property type="entry name" value="Rcat_RBR_DEAH12-like"/>
    <property type="match status" value="1"/>
</dbReference>
<accession>A0AAW0C7H8</accession>
<dbReference type="PROSITE" id="PS51873">
    <property type="entry name" value="TRIAD"/>
    <property type="match status" value="1"/>
</dbReference>
<reference evidence="16 17" key="1">
    <citation type="submission" date="2024-01" db="EMBL/GenBank/DDBJ databases">
        <title>A draft genome for a cacao thread blight-causing isolate of Paramarasmius palmivorus.</title>
        <authorList>
            <person name="Baruah I.K."/>
            <person name="Bukari Y."/>
            <person name="Amoako-Attah I."/>
            <person name="Meinhardt L.W."/>
            <person name="Bailey B.A."/>
            <person name="Cohen S.P."/>
        </authorList>
    </citation>
    <scope>NUCLEOTIDE SEQUENCE [LARGE SCALE GENOMIC DNA]</scope>
    <source>
        <strain evidence="16 17">GH-12</strain>
    </source>
</reference>
<feature type="region of interest" description="Disordered" evidence="11">
    <location>
        <begin position="39"/>
        <end position="120"/>
    </location>
</feature>
<sequence length="996" mass="111154">MSRAMALNLWTIPSRQAKTKCGWGDRCLRRHIALSQHITQELQPGDGNQNSLQESQMINTETESSSSSQCKTNLSTAKDKTPEPAERDKDEVQPSEIARSMAKEGSRVHDDHSHVRGKPLNGTMVPLEVIGDDCSILGDNTSAVLDSDELSSTCDSEWYPTTNVTAWENLSASSSSYGDTQERWYPSTDASSWDRDRSYSPVSDAPEIEDQDKKPPPPRYKTICWRWLQGRCDKEHKCFYRHGDIEYDEENSNPSHPPSPQHTHASSAHTGTAHQKTQQLPPFSQWTVPLRDHIKVRFGPGFTISDVTTGFETAWVYLSGLPASITTEQLNRVLSRYGSVQELKFYAHRPPLVSAKARFTNNREAQEAVGVLDGTRLQLGEDVIVCAGSGGVSGSVVTARLSLHVGEGHNASLQDTAVRITFEAPGKRGYAGYPTLERARKALEIVNREYTTTFISARIHVGLPAVGAHTVCFSNLPPQMKEKGMKRYAEPEGMMWENQNYRDVDDAAGGIRWLIESSTDAQAMGIEVVKFDVLPPPYRDGRVRAWAYFATPRMARDAVGLLHKRKPKCTGHSIVFAQHVQTLSYGIPVDVYNRAAQDIESLKATLWRQGKRTMTISMVRLDNLVIAKLSADDLKDLGELKAELERTLQGEVVRDDGQVIWSDFFARSDGRAFLRSLEDHFKGVTIKDDAVRRGLRLFGPKEKRNSVRLELVKKHKELRMGELRSLIVPGHLMGPFMGTQLGPLKRLLGSENVMLDMWNQKLTIRGSLVDFQAAQQSVKKVRMPHLTPGIASCPVCFGQVELPIRLSCGHTYCRACLANYLLSSKDHRFFPLSCLGDEARCSLGIPISIARDILPLGEFEAIIEAAFSVHVDAHSKEFHYCPSPDCMQVYRPAPAGTVLQCPSCLTRICPECHVEYHDGFGCPEKDGGDRLFREWMDKHGVKNCPGCKVPIERNEGCNHVTCTRCRTHICWVCLETFPKGEGIYGHMRSEHGGIGV</sequence>
<dbReference type="Pfam" id="PF00076">
    <property type="entry name" value="RRM_1"/>
    <property type="match status" value="1"/>
</dbReference>
<dbReference type="InterPro" id="IPR000571">
    <property type="entry name" value="Znf_CCCH"/>
</dbReference>
<evidence type="ECO:0000313" key="17">
    <source>
        <dbReference type="Proteomes" id="UP001383192"/>
    </source>
</evidence>
<feature type="domain" description="C3H1-type" evidence="14">
    <location>
        <begin position="218"/>
        <end position="245"/>
    </location>
</feature>
<feature type="domain" description="RING-type" evidence="12">
    <location>
        <begin position="793"/>
        <end position="834"/>
    </location>
</feature>
<dbReference type="InterPro" id="IPR031127">
    <property type="entry name" value="E3_UB_ligase_RBR"/>
</dbReference>
<dbReference type="InterPro" id="IPR013087">
    <property type="entry name" value="Znf_C2H2_type"/>
</dbReference>
<feature type="compositionally biased region" description="Polar residues" evidence="11">
    <location>
        <begin position="39"/>
        <end position="76"/>
    </location>
</feature>
<dbReference type="Pfam" id="PF01485">
    <property type="entry name" value="IBR"/>
    <property type="match status" value="1"/>
</dbReference>
<dbReference type="PROSITE" id="PS00028">
    <property type="entry name" value="ZINC_FINGER_C2H2_1"/>
    <property type="match status" value="1"/>
</dbReference>
<keyword evidence="8 10" id="KW-0862">Zinc</keyword>
<organism evidence="16 17">
    <name type="scientific">Paramarasmius palmivorus</name>
    <dbReference type="NCBI Taxonomy" id="297713"/>
    <lineage>
        <taxon>Eukaryota</taxon>
        <taxon>Fungi</taxon>
        <taxon>Dikarya</taxon>
        <taxon>Basidiomycota</taxon>
        <taxon>Agaricomycotina</taxon>
        <taxon>Agaricomycetes</taxon>
        <taxon>Agaricomycetidae</taxon>
        <taxon>Agaricales</taxon>
        <taxon>Marasmiineae</taxon>
        <taxon>Marasmiaceae</taxon>
        <taxon>Paramarasmius</taxon>
    </lineage>
</organism>
<dbReference type="GO" id="GO:0016567">
    <property type="term" value="P:protein ubiquitination"/>
    <property type="evidence" value="ECO:0007669"/>
    <property type="project" value="InterPro"/>
</dbReference>
<dbReference type="InterPro" id="IPR044066">
    <property type="entry name" value="TRIAD_supradom"/>
</dbReference>
<proteinExistence type="predicted"/>
<dbReference type="PROSITE" id="PS50102">
    <property type="entry name" value="RRM"/>
    <property type="match status" value="1"/>
</dbReference>
<evidence type="ECO:0000256" key="5">
    <source>
        <dbReference type="ARBA" id="ARBA00022737"/>
    </source>
</evidence>
<evidence type="ECO:0000256" key="10">
    <source>
        <dbReference type="PROSITE-ProRule" id="PRU00723"/>
    </source>
</evidence>
<evidence type="ECO:0000256" key="1">
    <source>
        <dbReference type="ARBA" id="ARBA00001798"/>
    </source>
</evidence>
<feature type="compositionally biased region" description="Basic and acidic residues" evidence="11">
    <location>
        <begin position="101"/>
        <end position="114"/>
    </location>
</feature>
<evidence type="ECO:0000256" key="11">
    <source>
        <dbReference type="SAM" id="MobiDB-lite"/>
    </source>
</evidence>
<evidence type="ECO:0000259" key="13">
    <source>
        <dbReference type="PROSITE" id="PS50102"/>
    </source>
</evidence>
<dbReference type="PANTHER" id="PTHR11685">
    <property type="entry name" value="RBR FAMILY RING FINGER AND IBR DOMAIN-CONTAINING"/>
    <property type="match status" value="1"/>
</dbReference>
<dbReference type="InterPro" id="IPR000504">
    <property type="entry name" value="RRM_dom"/>
</dbReference>
<feature type="compositionally biased region" description="Low complexity" evidence="11">
    <location>
        <begin position="261"/>
        <end position="270"/>
    </location>
</feature>
<keyword evidence="7" id="KW-0833">Ubl conjugation pathway</keyword>
<dbReference type="Pfam" id="PF13445">
    <property type="entry name" value="zf-RING_UBOX"/>
    <property type="match status" value="1"/>
</dbReference>
<dbReference type="CDD" id="cd20335">
    <property type="entry name" value="BRcat_RBR"/>
    <property type="match status" value="1"/>
</dbReference>
<dbReference type="PROSITE" id="PS50089">
    <property type="entry name" value="ZF_RING_2"/>
    <property type="match status" value="1"/>
</dbReference>
<evidence type="ECO:0000256" key="2">
    <source>
        <dbReference type="ARBA" id="ARBA00012251"/>
    </source>
</evidence>
<dbReference type="InterPro" id="IPR017907">
    <property type="entry name" value="Znf_RING_CS"/>
</dbReference>
<dbReference type="SUPFAM" id="SSF57850">
    <property type="entry name" value="RING/U-box"/>
    <property type="match status" value="2"/>
</dbReference>
<dbReference type="Gene3D" id="1.20.120.1750">
    <property type="match status" value="1"/>
</dbReference>
<feature type="region of interest" description="Disordered" evidence="11">
    <location>
        <begin position="174"/>
        <end position="216"/>
    </location>
</feature>
<dbReference type="InterPro" id="IPR027370">
    <property type="entry name" value="Znf-RING_euk"/>
</dbReference>
<evidence type="ECO:0000259" key="12">
    <source>
        <dbReference type="PROSITE" id="PS50089"/>
    </source>
</evidence>
<dbReference type="PROSITE" id="PS50103">
    <property type="entry name" value="ZF_C3H1"/>
    <property type="match status" value="1"/>
</dbReference>
<keyword evidence="17" id="KW-1185">Reference proteome</keyword>
<evidence type="ECO:0000256" key="9">
    <source>
        <dbReference type="PROSITE-ProRule" id="PRU00176"/>
    </source>
</evidence>
<dbReference type="Pfam" id="PF22191">
    <property type="entry name" value="IBR_1"/>
    <property type="match status" value="1"/>
</dbReference>
<dbReference type="AlphaFoldDB" id="A0AAW0C7H8"/>
<comment type="catalytic activity">
    <reaction evidence="1">
        <text>[E2 ubiquitin-conjugating enzyme]-S-ubiquitinyl-L-cysteine + [acceptor protein]-L-lysine = [E2 ubiquitin-conjugating enzyme]-L-cysteine + [acceptor protein]-N(6)-ubiquitinyl-L-lysine.</text>
        <dbReference type="EC" id="2.3.2.31"/>
    </reaction>
</comment>
<dbReference type="InterPro" id="IPR001841">
    <property type="entry name" value="Znf_RING"/>
</dbReference>
<dbReference type="SUPFAM" id="SSF54928">
    <property type="entry name" value="RNA-binding domain, RBD"/>
    <property type="match status" value="1"/>
</dbReference>
<dbReference type="SMART" id="SM00647">
    <property type="entry name" value="IBR"/>
    <property type="match status" value="2"/>
</dbReference>
<dbReference type="InterPro" id="IPR013083">
    <property type="entry name" value="Znf_RING/FYVE/PHD"/>
</dbReference>
<dbReference type="GO" id="GO:0003723">
    <property type="term" value="F:RNA binding"/>
    <property type="evidence" value="ECO:0007669"/>
    <property type="project" value="UniProtKB-UniRule"/>
</dbReference>
<comment type="caution">
    <text evidence="16">The sequence shown here is derived from an EMBL/GenBank/DDBJ whole genome shotgun (WGS) entry which is preliminary data.</text>
</comment>
<dbReference type="GO" id="GO:0008270">
    <property type="term" value="F:zinc ion binding"/>
    <property type="evidence" value="ECO:0007669"/>
    <property type="project" value="UniProtKB-KW"/>
</dbReference>
<keyword evidence="9" id="KW-0694">RNA-binding</keyword>
<evidence type="ECO:0000259" key="14">
    <source>
        <dbReference type="PROSITE" id="PS50103"/>
    </source>
</evidence>
<keyword evidence="6 10" id="KW-0863">Zinc-finger</keyword>
<feature type="compositionally biased region" description="Basic and acidic residues" evidence="11">
    <location>
        <begin position="77"/>
        <end position="92"/>
    </location>
</feature>
<dbReference type="Gene3D" id="3.30.40.10">
    <property type="entry name" value="Zinc/RING finger domain, C3HC4 (zinc finger)"/>
    <property type="match status" value="1"/>
</dbReference>
<dbReference type="InterPro" id="IPR035979">
    <property type="entry name" value="RBD_domain_sf"/>
</dbReference>
<keyword evidence="4 10" id="KW-0479">Metal-binding</keyword>
<evidence type="ECO:0000256" key="4">
    <source>
        <dbReference type="ARBA" id="ARBA00022723"/>
    </source>
</evidence>
<dbReference type="Gene3D" id="3.30.70.330">
    <property type="match status" value="1"/>
</dbReference>
<dbReference type="EMBL" id="JAYKXP010000060">
    <property type="protein sequence ID" value="KAK7033649.1"/>
    <property type="molecule type" value="Genomic_DNA"/>
</dbReference>
<gene>
    <name evidence="16" type="ORF">VNI00_012649</name>
</gene>